<comment type="cofactor">
    <cofactor evidence="1">
        <name>heme</name>
        <dbReference type="ChEBI" id="CHEBI:30413"/>
    </cofactor>
</comment>
<keyword evidence="5 11" id="KW-0812">Transmembrane</keyword>
<evidence type="ECO:0000256" key="7">
    <source>
        <dbReference type="ARBA" id="ARBA00022989"/>
    </source>
</evidence>
<feature type="transmembrane region" description="Helical" evidence="11">
    <location>
        <begin position="26"/>
        <end position="50"/>
    </location>
</feature>
<sequence length="261" mass="29376">MNASQNAEQLHSRLVNYVPLFSPEYWPVWLVIAGLLLVAMWLVLALHAWLRFRSAGKAAAGEGEKVYLYPKAVRLWHWSNALLFLLLLGSGLINHFSLVSPPVMKSLLTVHEICGFLLLACWLAFVLINALGGNGHHYLIQRQGWVARAMKQTRFYLFGIMQGQAHPFPATPRAKFNPLQQAAYVGVMYGLLPLLLLSGLLSLYPQATGDLFPGVRYWLLQVHFALAIVSLFFICGHLYLCTTGRTPGETFRCMVDGYHRH</sequence>
<dbReference type="InterPro" id="IPR011577">
    <property type="entry name" value="Cyt_b561_bac/Ni-Hgenase"/>
</dbReference>
<dbReference type="Pfam" id="PF01292">
    <property type="entry name" value="Ni_hydr_CYTB"/>
    <property type="match status" value="1"/>
</dbReference>
<dbReference type="GO" id="GO:0022904">
    <property type="term" value="P:respiratory electron transport chain"/>
    <property type="evidence" value="ECO:0007669"/>
    <property type="project" value="InterPro"/>
</dbReference>
<keyword evidence="6" id="KW-0479">Metal-binding</keyword>
<dbReference type="InterPro" id="IPR051542">
    <property type="entry name" value="Hydrogenase_cytochrome"/>
</dbReference>
<keyword evidence="9 11" id="KW-0472">Membrane</keyword>
<dbReference type="NCBIfam" id="NF011582">
    <property type="entry name" value="PRK15006.1"/>
    <property type="match status" value="1"/>
</dbReference>
<comment type="similarity">
    <text evidence="10">Belongs to the PhsC family.</text>
</comment>
<keyword evidence="8" id="KW-0408">Iron</keyword>
<evidence type="ECO:0000256" key="2">
    <source>
        <dbReference type="ARBA" id="ARBA00004429"/>
    </source>
</evidence>
<evidence type="ECO:0000256" key="11">
    <source>
        <dbReference type="SAM" id="Phobius"/>
    </source>
</evidence>
<gene>
    <name evidence="13" type="ORF">E2R62_03415</name>
</gene>
<dbReference type="RefSeq" id="WP_012905649.1">
    <property type="nucleotide sequence ID" value="NZ_CAJTBI010000021.1"/>
</dbReference>
<name>A0A482PE50_CITRO</name>
<evidence type="ECO:0000256" key="9">
    <source>
        <dbReference type="ARBA" id="ARBA00023136"/>
    </source>
</evidence>
<evidence type="ECO:0000313" key="13">
    <source>
        <dbReference type="EMBL" id="QBY27983.1"/>
    </source>
</evidence>
<feature type="transmembrane region" description="Helical" evidence="11">
    <location>
        <begin position="182"/>
        <end position="205"/>
    </location>
</feature>
<keyword evidence="3" id="KW-1003">Cell membrane</keyword>
<keyword evidence="4" id="KW-0997">Cell inner membrane</keyword>
<evidence type="ECO:0000256" key="6">
    <source>
        <dbReference type="ARBA" id="ARBA00022723"/>
    </source>
</evidence>
<organism evidence="13">
    <name type="scientific">Citrobacter rodentium</name>
    <dbReference type="NCBI Taxonomy" id="67825"/>
    <lineage>
        <taxon>Bacteria</taxon>
        <taxon>Pseudomonadati</taxon>
        <taxon>Pseudomonadota</taxon>
        <taxon>Gammaproteobacteria</taxon>
        <taxon>Enterobacterales</taxon>
        <taxon>Enterobacteriaceae</taxon>
        <taxon>Citrobacter</taxon>
    </lineage>
</organism>
<dbReference type="FunFam" id="1.20.950.20:FF:000004">
    <property type="entry name" value="Thiosulfate reductase cytochrome B subunit"/>
    <property type="match status" value="1"/>
</dbReference>
<feature type="transmembrane region" description="Helical" evidence="11">
    <location>
        <begin position="217"/>
        <end position="240"/>
    </location>
</feature>
<dbReference type="Gene3D" id="1.20.950.20">
    <property type="entry name" value="Transmembrane di-heme cytochromes, Chain C"/>
    <property type="match status" value="1"/>
</dbReference>
<dbReference type="InterPro" id="IPR016174">
    <property type="entry name" value="Di-haem_cyt_TM"/>
</dbReference>
<evidence type="ECO:0000256" key="5">
    <source>
        <dbReference type="ARBA" id="ARBA00022692"/>
    </source>
</evidence>
<evidence type="ECO:0000256" key="1">
    <source>
        <dbReference type="ARBA" id="ARBA00001971"/>
    </source>
</evidence>
<feature type="transmembrane region" description="Helical" evidence="11">
    <location>
        <begin position="108"/>
        <end position="132"/>
    </location>
</feature>
<dbReference type="GO" id="GO:0046872">
    <property type="term" value="F:metal ion binding"/>
    <property type="evidence" value="ECO:0007669"/>
    <property type="project" value="UniProtKB-KW"/>
</dbReference>
<protein>
    <submittedName>
        <fullName evidence="13">Thiosulfate reductase cytochrome B subunit</fullName>
    </submittedName>
</protein>
<dbReference type="GO" id="GO:0020037">
    <property type="term" value="F:heme binding"/>
    <property type="evidence" value="ECO:0007669"/>
    <property type="project" value="TreeGrafter"/>
</dbReference>
<dbReference type="PANTHER" id="PTHR30485:SF1">
    <property type="entry name" value="CYTOCHROME YDHU-RELATED"/>
    <property type="match status" value="1"/>
</dbReference>
<feature type="transmembrane region" description="Helical" evidence="11">
    <location>
        <begin position="75"/>
        <end position="96"/>
    </location>
</feature>
<evidence type="ECO:0000256" key="10">
    <source>
        <dbReference type="ARBA" id="ARBA00060808"/>
    </source>
</evidence>
<evidence type="ECO:0000259" key="12">
    <source>
        <dbReference type="Pfam" id="PF01292"/>
    </source>
</evidence>
<dbReference type="GO" id="GO:0005886">
    <property type="term" value="C:plasma membrane"/>
    <property type="evidence" value="ECO:0007669"/>
    <property type="project" value="UniProtKB-SubCell"/>
</dbReference>
<keyword evidence="7 11" id="KW-1133">Transmembrane helix</keyword>
<evidence type="ECO:0000256" key="3">
    <source>
        <dbReference type="ARBA" id="ARBA00022475"/>
    </source>
</evidence>
<evidence type="ECO:0000256" key="4">
    <source>
        <dbReference type="ARBA" id="ARBA00022519"/>
    </source>
</evidence>
<dbReference type="SUPFAM" id="SSF81342">
    <property type="entry name" value="Transmembrane di-heme cytochromes"/>
    <property type="match status" value="1"/>
</dbReference>
<accession>A0A482PE50</accession>
<dbReference type="PANTHER" id="PTHR30485">
    <property type="entry name" value="NI/FE-HYDROGENASE 1 B-TYPE CYTOCHROME SUBUNIT"/>
    <property type="match status" value="1"/>
</dbReference>
<dbReference type="OMA" id="FWHWMQA"/>
<dbReference type="AlphaFoldDB" id="A0A482PE50"/>
<comment type="subcellular location">
    <subcellularLocation>
        <location evidence="2">Cell inner membrane</location>
        <topology evidence="2">Multi-pass membrane protein</topology>
    </subcellularLocation>
</comment>
<dbReference type="GO" id="GO:0009055">
    <property type="term" value="F:electron transfer activity"/>
    <property type="evidence" value="ECO:0007669"/>
    <property type="project" value="InterPro"/>
</dbReference>
<feature type="domain" description="Cytochrome b561 bacterial/Ni-hydrogenase" evidence="12">
    <location>
        <begin position="69"/>
        <end position="257"/>
    </location>
</feature>
<evidence type="ECO:0000256" key="8">
    <source>
        <dbReference type="ARBA" id="ARBA00023004"/>
    </source>
</evidence>
<proteinExistence type="inferred from homology"/>
<dbReference type="EMBL" id="CP038008">
    <property type="protein sequence ID" value="QBY27983.1"/>
    <property type="molecule type" value="Genomic_DNA"/>
</dbReference>
<reference evidence="13" key="1">
    <citation type="submission" date="2019-03" db="EMBL/GenBank/DDBJ databases">
        <title>Complete genome sequence of enteropathogenic Citrobacter rodentium strain DBS100.</title>
        <authorList>
            <person name="Popov G."/>
            <person name="Fiebig A."/>
            <person name="Shideler S."/>
            <person name="Coombes B."/>
            <person name="Savchenko A."/>
        </authorList>
    </citation>
    <scope>NUCLEOTIDE SEQUENCE</scope>
    <source>
        <strain evidence="13">DBS100</strain>
    </source>
</reference>